<dbReference type="Pfam" id="PF11753">
    <property type="entry name" value="DUF3310"/>
    <property type="match status" value="1"/>
</dbReference>
<evidence type="ECO:0000313" key="1">
    <source>
        <dbReference type="EMBL" id="SVB29914.1"/>
    </source>
</evidence>
<dbReference type="InterPro" id="IPR021739">
    <property type="entry name" value="SaV-like"/>
</dbReference>
<dbReference type="EMBL" id="UINC01036248">
    <property type="protein sequence ID" value="SVB29914.1"/>
    <property type="molecule type" value="Genomic_DNA"/>
</dbReference>
<accession>A0A382CVR6</accession>
<reference evidence="1" key="1">
    <citation type="submission" date="2018-05" db="EMBL/GenBank/DDBJ databases">
        <authorList>
            <person name="Lanie J.A."/>
            <person name="Ng W.-L."/>
            <person name="Kazmierczak K.M."/>
            <person name="Andrzejewski T.M."/>
            <person name="Davidsen T.M."/>
            <person name="Wayne K.J."/>
            <person name="Tettelin H."/>
            <person name="Glass J.I."/>
            <person name="Rusch D."/>
            <person name="Podicherti R."/>
            <person name="Tsui H.-C.T."/>
            <person name="Winkler M.E."/>
        </authorList>
    </citation>
    <scope>NUCLEOTIDE SEQUENCE</scope>
</reference>
<organism evidence="1">
    <name type="scientific">marine metagenome</name>
    <dbReference type="NCBI Taxonomy" id="408172"/>
    <lineage>
        <taxon>unclassified sequences</taxon>
        <taxon>metagenomes</taxon>
        <taxon>ecological metagenomes</taxon>
    </lineage>
</organism>
<proteinExistence type="predicted"/>
<sequence length="58" mass="6674">MDGGHGEGFCIGNILKYAQRYGKKDGYNRADLLKVIHYGFLALYNHDTFKETESENFK</sequence>
<evidence type="ECO:0008006" key="2">
    <source>
        <dbReference type="Google" id="ProtNLM"/>
    </source>
</evidence>
<dbReference type="AlphaFoldDB" id="A0A382CVR6"/>
<protein>
    <recommendedName>
        <fullName evidence="2">DUF3310 domain-containing protein</fullName>
    </recommendedName>
</protein>
<name>A0A382CVR6_9ZZZZ</name>
<gene>
    <name evidence="1" type="ORF">METZ01_LOCUS182768</name>
</gene>